<organism evidence="1 2">
    <name type="scientific">Aphanomyces astaci</name>
    <name type="common">Crayfish plague agent</name>
    <dbReference type="NCBI Taxonomy" id="112090"/>
    <lineage>
        <taxon>Eukaryota</taxon>
        <taxon>Sar</taxon>
        <taxon>Stramenopiles</taxon>
        <taxon>Oomycota</taxon>
        <taxon>Saprolegniomycetes</taxon>
        <taxon>Saprolegniales</taxon>
        <taxon>Verrucalvaceae</taxon>
        <taxon>Aphanomyces</taxon>
    </lineage>
</organism>
<name>A0A9X8DLC5_APHAT</name>
<dbReference type="EMBL" id="QUTI01047500">
    <property type="protein sequence ID" value="RLN99701.1"/>
    <property type="molecule type" value="Genomic_DNA"/>
</dbReference>
<feature type="non-terminal residue" evidence="1">
    <location>
        <position position="1"/>
    </location>
</feature>
<accession>A0A9X8DLC5</accession>
<evidence type="ECO:0000313" key="2">
    <source>
        <dbReference type="Proteomes" id="UP000275652"/>
    </source>
</evidence>
<reference evidence="1 2" key="1">
    <citation type="journal article" date="2018" name="J. Invertebr. Pathol.">
        <title>New genotyping method for the causative agent of crayfish plague (Aphanomyces astaci) based on whole genome data.</title>
        <authorList>
            <person name="Minardi D."/>
            <person name="Studholme D.J."/>
            <person name="van der Giezen M."/>
            <person name="Pretto T."/>
            <person name="Oidtmann B."/>
        </authorList>
    </citation>
    <scope>NUCLEOTIDE SEQUENCE [LARGE SCALE GENOMIC DNA]</scope>
    <source>
        <strain evidence="1 2">KB13</strain>
    </source>
</reference>
<evidence type="ECO:0000313" key="1">
    <source>
        <dbReference type="EMBL" id="RLN99701.1"/>
    </source>
</evidence>
<proteinExistence type="predicted"/>
<dbReference type="PANTHER" id="PTHR37067:SF3">
    <property type="entry name" value="PX DOMAIN-CONTAINING PROTEIN"/>
    <property type="match status" value="1"/>
</dbReference>
<comment type="caution">
    <text evidence="1">The sequence shown here is derived from an EMBL/GenBank/DDBJ whole genome shotgun (WGS) entry which is preliminary data.</text>
</comment>
<dbReference type="PANTHER" id="PTHR37067">
    <property type="entry name" value="PX DOMAIN-CONTAINING PROTEIN"/>
    <property type="match status" value="1"/>
</dbReference>
<dbReference type="AlphaFoldDB" id="A0A9X8DLC5"/>
<sequence length="197" mass="22533">RRIKTAKELVGFDDDDLSIHWVTILLHGNDPRNQVRFASGWQSRFGASAQRCFDSACLGLAHRFHECLVRYHRTSGNDGPFLAIENCTNCTVELVAFVPAAWTRDHGAKTKLVIWLYIKLKSTTISNEAWDVLPSGYDDLRTFRGRLASVLANTTAVESDFSILKWELEEFRSCMMHLSLECIFQAKQRRLLMSLLH</sequence>
<dbReference type="Proteomes" id="UP000275652">
    <property type="component" value="Unassembled WGS sequence"/>
</dbReference>
<protein>
    <submittedName>
        <fullName evidence="1">Uncharacterized protein</fullName>
    </submittedName>
</protein>
<gene>
    <name evidence="1" type="ORF">DYB28_008226</name>
</gene>